<dbReference type="SMART" id="SM00915">
    <property type="entry name" value="Jacalin"/>
    <property type="match status" value="2"/>
</dbReference>
<evidence type="ECO:0000256" key="2">
    <source>
        <dbReference type="ARBA" id="ARBA00022734"/>
    </source>
</evidence>
<dbReference type="GO" id="GO:0030246">
    <property type="term" value="F:carbohydrate binding"/>
    <property type="evidence" value="ECO:0007669"/>
    <property type="project" value="UniProtKB-KW"/>
</dbReference>
<keyword evidence="3" id="KW-0677">Repeat</keyword>
<dbReference type="InterPro" id="IPR001229">
    <property type="entry name" value="Jacalin-like_lectin_dom"/>
</dbReference>
<dbReference type="SUPFAM" id="SSF51101">
    <property type="entry name" value="Mannose-binding lectins"/>
    <property type="match status" value="3"/>
</dbReference>
<dbReference type="InterPro" id="IPR033734">
    <property type="entry name" value="Jacalin-like_lectin_dom_plant"/>
</dbReference>
<gene>
    <name evidence="5" type="ORF">AT9943_LOCUS4109</name>
</gene>
<evidence type="ECO:0000313" key="5">
    <source>
        <dbReference type="EMBL" id="CAD5315758.1"/>
    </source>
</evidence>
<dbReference type="Pfam" id="PF01419">
    <property type="entry name" value="Jacalin"/>
    <property type="match status" value="2"/>
</dbReference>
<dbReference type="InterPro" id="IPR036404">
    <property type="entry name" value="Jacalin-like_lectin_dom_sf"/>
</dbReference>
<dbReference type="FunFam" id="2.100.10.30:FF:000001">
    <property type="entry name" value="Jacalin-related lectin 33"/>
    <property type="match status" value="2"/>
</dbReference>
<dbReference type="PROSITE" id="PS51752">
    <property type="entry name" value="JACALIN_LECTIN"/>
    <property type="match status" value="2"/>
</dbReference>
<comment type="similarity">
    <text evidence="1">Belongs to the jacalin lectin family.</text>
</comment>
<feature type="domain" description="Jacalin-type lectin" evidence="4">
    <location>
        <begin position="143"/>
        <end position="285"/>
    </location>
</feature>
<protein>
    <submittedName>
        <fullName evidence="5">(thale cress) hypothetical protein</fullName>
    </submittedName>
</protein>
<proteinExistence type="inferred from homology"/>
<dbReference type="EMBL" id="LR881466">
    <property type="protein sequence ID" value="CAD5315758.1"/>
    <property type="molecule type" value="Genomic_DNA"/>
</dbReference>
<dbReference type="Gene3D" id="2.100.10.30">
    <property type="entry name" value="Jacalin-like lectin domain"/>
    <property type="match status" value="2"/>
</dbReference>
<name>A0A7G2DYK8_ARATH</name>
<evidence type="ECO:0000256" key="1">
    <source>
        <dbReference type="ARBA" id="ARBA00006568"/>
    </source>
</evidence>
<dbReference type="PANTHER" id="PTHR47293:SF11">
    <property type="entry name" value="JACALIN-RELATED LECTIN 12-RELATED"/>
    <property type="match status" value="1"/>
</dbReference>
<reference evidence="5 6" key="1">
    <citation type="submission" date="2020-09" db="EMBL/GenBank/DDBJ databases">
        <authorList>
            <person name="Ashkenazy H."/>
        </authorList>
    </citation>
    <scope>NUCLEOTIDE SEQUENCE [LARGE SCALE GENOMIC DNA]</scope>
    <source>
        <strain evidence="6">cv. Cdm-0</strain>
    </source>
</reference>
<evidence type="ECO:0000313" key="6">
    <source>
        <dbReference type="Proteomes" id="UP000516314"/>
    </source>
</evidence>
<accession>A0A7G2DYK8</accession>
<sequence length="621" mass="70400">MEVIGSTEGYTFDDGSDHDDVTKIFVGGGRQGIHCIEFEYVKNGQLESGVHLGVRYRGFTETFEINHLNNEHLESVEGYYDYGSGYIQGLQFKTNFRVSELIGYDEGTKFSLSVKGKRIIGFHGYMKERKIISLGGYFAWIHPSKMEAKGGKGGNQWDDGTNNDGVTKIHVRGGVEGIQYIKFDYVRKSGQHINGSIHGLSGSGFTQTFEIDHLNNEHLVCVEGYYDDASGVIQALQFKTNIKNSELLGYKKGKKFSLVDKRKKIVGFHGYADKNLNSLGAYFTTVSPTKSECYGSSKGIYWDDGVFDFIRTVYVSSNVMNVRVRSSLLYIAFNGSPFLCYHLYGDSRSPRTVEALTECHILGYCSGLLLLFLNKNLCVANPLTKKFRFFNHSRSKFFPWVTTLRRGRQQVIGFAVDQTDRTTPSFKIVNIKEGAVHWLRNDGSIVAFNLKTEKARLIPIRFPKELCLKTLFTAVDNNLTLISATEEVIYVYAFHNILSDPKWVLVKQIRNGVLDEKRLYSWYVEAYDGKSLVLRETILKKDYYNKHLKQVLHGYDLRANKWEVIGSIPEWSPSGLDFYQFTPSPSSVIGLDDKEGEEILACDDKRIPSVNAIMRLIYGIS</sequence>
<dbReference type="CDD" id="cd09612">
    <property type="entry name" value="Jacalin"/>
    <property type="match status" value="2"/>
</dbReference>
<keyword evidence="2" id="KW-0430">Lectin</keyword>
<dbReference type="AlphaFoldDB" id="A0A7G2DYK8"/>
<dbReference type="PANTHER" id="PTHR47293">
    <property type="entry name" value="JACALIN-RELATED LECTIN 3"/>
    <property type="match status" value="1"/>
</dbReference>
<evidence type="ECO:0000259" key="4">
    <source>
        <dbReference type="PROSITE" id="PS51752"/>
    </source>
</evidence>
<dbReference type="Proteomes" id="UP000516314">
    <property type="component" value="Chromosome 1"/>
</dbReference>
<evidence type="ECO:0000256" key="3">
    <source>
        <dbReference type="ARBA" id="ARBA00022737"/>
    </source>
</evidence>
<organism evidence="5 6">
    <name type="scientific">Arabidopsis thaliana</name>
    <name type="common">Mouse-ear cress</name>
    <dbReference type="NCBI Taxonomy" id="3702"/>
    <lineage>
        <taxon>Eukaryota</taxon>
        <taxon>Viridiplantae</taxon>
        <taxon>Streptophyta</taxon>
        <taxon>Embryophyta</taxon>
        <taxon>Tracheophyta</taxon>
        <taxon>Spermatophyta</taxon>
        <taxon>Magnoliopsida</taxon>
        <taxon>eudicotyledons</taxon>
        <taxon>Gunneridae</taxon>
        <taxon>Pentapetalae</taxon>
        <taxon>rosids</taxon>
        <taxon>malvids</taxon>
        <taxon>Brassicales</taxon>
        <taxon>Brassicaceae</taxon>
        <taxon>Camelineae</taxon>
        <taxon>Arabidopsis</taxon>
    </lineage>
</organism>
<feature type="domain" description="Jacalin-type lectin" evidence="4">
    <location>
        <begin position="1"/>
        <end position="140"/>
    </location>
</feature>